<feature type="region of interest" description="Disordered" evidence="1">
    <location>
        <begin position="48"/>
        <end position="82"/>
    </location>
</feature>
<comment type="caution">
    <text evidence="3">The sequence shown here is derived from an EMBL/GenBank/DDBJ whole genome shotgun (WGS) entry which is preliminary data.</text>
</comment>
<accession>A0ABU6JFA6</accession>
<proteinExistence type="predicted"/>
<reference evidence="3 4" key="1">
    <citation type="submission" date="2023-10" db="EMBL/GenBank/DDBJ databases">
        <title>Noviherbaspirillum sp. CPCC 100848 genome assembly.</title>
        <authorList>
            <person name="Li X.Y."/>
            <person name="Fang X.M."/>
        </authorList>
    </citation>
    <scope>NUCLEOTIDE SEQUENCE [LARGE SCALE GENOMIC DNA]</scope>
    <source>
        <strain evidence="3 4">CPCC 100848</strain>
    </source>
</reference>
<feature type="chain" id="PRO_5045962192" description="Alginate export domain-containing protein" evidence="2">
    <location>
        <begin position="24"/>
        <end position="327"/>
    </location>
</feature>
<gene>
    <name evidence="3" type="ORF">RY831_24650</name>
</gene>
<dbReference type="EMBL" id="JAWIIV010000029">
    <property type="protein sequence ID" value="MEC4722356.1"/>
    <property type="molecule type" value="Genomic_DNA"/>
</dbReference>
<organism evidence="3 4">
    <name type="scientific">Noviherbaspirillum album</name>
    <dbReference type="NCBI Taxonomy" id="3080276"/>
    <lineage>
        <taxon>Bacteria</taxon>
        <taxon>Pseudomonadati</taxon>
        <taxon>Pseudomonadota</taxon>
        <taxon>Betaproteobacteria</taxon>
        <taxon>Burkholderiales</taxon>
        <taxon>Oxalobacteraceae</taxon>
        <taxon>Noviherbaspirillum</taxon>
    </lineage>
</organism>
<evidence type="ECO:0008006" key="5">
    <source>
        <dbReference type="Google" id="ProtNLM"/>
    </source>
</evidence>
<keyword evidence="2" id="KW-0732">Signal</keyword>
<dbReference type="Proteomes" id="UP001352263">
    <property type="component" value="Unassembled WGS sequence"/>
</dbReference>
<evidence type="ECO:0000313" key="3">
    <source>
        <dbReference type="EMBL" id="MEC4722356.1"/>
    </source>
</evidence>
<feature type="signal peptide" evidence="2">
    <location>
        <begin position="1"/>
        <end position="23"/>
    </location>
</feature>
<evidence type="ECO:0000313" key="4">
    <source>
        <dbReference type="Proteomes" id="UP001352263"/>
    </source>
</evidence>
<evidence type="ECO:0000256" key="1">
    <source>
        <dbReference type="SAM" id="MobiDB-lite"/>
    </source>
</evidence>
<name>A0ABU6JFA6_9BURK</name>
<keyword evidence="4" id="KW-1185">Reference proteome</keyword>
<sequence>MKIFLPVLISMGCLVSSAVTAHAAVAEREDEQGLHNFSSQDQVLITAMHDRPGGGQSPNLQSLSADQGAGIKPPHTPAPQGFYVDVKRPVMSGTIDDRTLWPDSEPLRLMSPVDDLYASGQRFMLGYRWKRLSIEGTALQPSRQSYENAARQQGSELRANWRSTRLSFSPAENWLIKLSRGAVSNLDNLVPGEQVRRTALAATYSRPFSTGGWETTFAWGRNARKNRESHSGYLLESTLRFAGVHSMFGRIEQIGSDSLMRANEALPRQLFTLNRVTLGYYQDLRINGPFGVEVGAFVSRHLVPSDMMPSYGKDPTAYMMFVRLKLQ</sequence>
<protein>
    <recommendedName>
        <fullName evidence="5">Alginate export domain-containing protein</fullName>
    </recommendedName>
</protein>
<evidence type="ECO:0000256" key="2">
    <source>
        <dbReference type="SAM" id="SignalP"/>
    </source>
</evidence>
<dbReference type="RefSeq" id="WP_326509032.1">
    <property type="nucleotide sequence ID" value="NZ_JAWIIV010000029.1"/>
</dbReference>